<dbReference type="CDD" id="cd10962">
    <property type="entry name" value="CE4_GT2-like"/>
    <property type="match status" value="1"/>
</dbReference>
<proteinExistence type="inferred from homology"/>
<accession>A0A386HNS3</accession>
<feature type="transmembrane region" description="Helical" evidence="4">
    <location>
        <begin position="755"/>
        <end position="783"/>
    </location>
</feature>
<dbReference type="Gene3D" id="3.20.20.370">
    <property type="entry name" value="Glycoside hydrolase/deacetylase"/>
    <property type="match status" value="1"/>
</dbReference>
<keyword evidence="8" id="KW-1185">Reference proteome</keyword>
<name>A0A386HNS3_9BACT</name>
<dbReference type="InterPro" id="IPR011583">
    <property type="entry name" value="Chitinase_II/V-like_cat"/>
</dbReference>
<comment type="similarity">
    <text evidence="1">Belongs to the glycosyltransferase 2 family.</text>
</comment>
<dbReference type="PANTHER" id="PTHR43630:SF1">
    <property type="entry name" value="POLY-BETA-1,6-N-ACETYL-D-GLUCOSAMINE SYNTHASE"/>
    <property type="match status" value="1"/>
</dbReference>
<dbReference type="Pfam" id="PF01522">
    <property type="entry name" value="Polysacc_deac_1"/>
    <property type="match status" value="1"/>
</dbReference>
<dbReference type="OrthoDB" id="9766299at2"/>
<evidence type="ECO:0000256" key="3">
    <source>
        <dbReference type="ARBA" id="ARBA00022679"/>
    </source>
</evidence>
<dbReference type="Gene3D" id="3.20.20.80">
    <property type="entry name" value="Glycosidases"/>
    <property type="match status" value="1"/>
</dbReference>
<keyword evidence="4" id="KW-1133">Transmembrane helix</keyword>
<evidence type="ECO:0000313" key="7">
    <source>
        <dbReference type="EMBL" id="AYD47279.1"/>
    </source>
</evidence>
<protein>
    <submittedName>
        <fullName evidence="7">Glycosyltransferase</fullName>
    </submittedName>
</protein>
<dbReference type="Gene3D" id="3.10.50.10">
    <property type="match status" value="1"/>
</dbReference>
<evidence type="ECO:0000256" key="1">
    <source>
        <dbReference type="ARBA" id="ARBA00006739"/>
    </source>
</evidence>
<dbReference type="Proteomes" id="UP000266118">
    <property type="component" value="Chromosome"/>
</dbReference>
<evidence type="ECO:0000259" key="5">
    <source>
        <dbReference type="PROSITE" id="PS51677"/>
    </source>
</evidence>
<keyword evidence="4" id="KW-0812">Transmembrane</keyword>
<dbReference type="PANTHER" id="PTHR43630">
    <property type="entry name" value="POLY-BETA-1,6-N-ACETYL-D-GLUCOSAMINE SYNTHASE"/>
    <property type="match status" value="1"/>
</dbReference>
<dbReference type="CDD" id="cd06423">
    <property type="entry name" value="CESA_like"/>
    <property type="match status" value="1"/>
</dbReference>
<feature type="transmembrane region" description="Helical" evidence="4">
    <location>
        <begin position="1091"/>
        <end position="1109"/>
    </location>
</feature>
<dbReference type="GO" id="GO:0008061">
    <property type="term" value="F:chitin binding"/>
    <property type="evidence" value="ECO:0007669"/>
    <property type="project" value="InterPro"/>
</dbReference>
<dbReference type="GO" id="GO:0016757">
    <property type="term" value="F:glycosyltransferase activity"/>
    <property type="evidence" value="ECO:0007669"/>
    <property type="project" value="UniProtKB-KW"/>
</dbReference>
<evidence type="ECO:0000259" key="6">
    <source>
        <dbReference type="PROSITE" id="PS51910"/>
    </source>
</evidence>
<dbReference type="Pfam" id="PF00535">
    <property type="entry name" value="Glycos_transf_2"/>
    <property type="match status" value="1"/>
</dbReference>
<keyword evidence="2" id="KW-0328">Glycosyltransferase</keyword>
<dbReference type="Pfam" id="PF00704">
    <property type="entry name" value="Glyco_hydro_18"/>
    <property type="match status" value="1"/>
</dbReference>
<dbReference type="RefSeq" id="WP_119986227.1">
    <property type="nucleotide sequence ID" value="NZ_CP032489.1"/>
</dbReference>
<dbReference type="Gene3D" id="3.90.550.10">
    <property type="entry name" value="Spore Coat Polysaccharide Biosynthesis Protein SpsA, Chain A"/>
    <property type="match status" value="1"/>
</dbReference>
<dbReference type="PROSITE" id="PS51910">
    <property type="entry name" value="GH18_2"/>
    <property type="match status" value="1"/>
</dbReference>
<dbReference type="EMBL" id="CP032489">
    <property type="protein sequence ID" value="AYD47279.1"/>
    <property type="molecule type" value="Genomic_DNA"/>
</dbReference>
<keyword evidence="4" id="KW-0472">Membrane</keyword>
<dbReference type="AlphaFoldDB" id="A0A386HNS3"/>
<dbReference type="GO" id="GO:0016810">
    <property type="term" value="F:hydrolase activity, acting on carbon-nitrogen (but not peptide) bonds"/>
    <property type="evidence" value="ECO:0007669"/>
    <property type="project" value="InterPro"/>
</dbReference>
<dbReference type="SMART" id="SM00636">
    <property type="entry name" value="Glyco_18"/>
    <property type="match status" value="1"/>
</dbReference>
<dbReference type="InterPro" id="IPR029044">
    <property type="entry name" value="Nucleotide-diphossugar_trans"/>
</dbReference>
<sequence length="1162" mass="132007">MQEPKSQVFQTSNPSRWQRFKWSSRVIIAIVLLLFTVLVTMLFVEKDPVIPIKQDYRTVISADKPFYQETQLSKQYKGFRKFFTEKKPHFNSSSAAKRKAQLRNNFDASIISNSVLQPNFVSQFFLGINVNNSQATWNKFPCGIRSAFFVAWDPQSFLSLKRNISHLNLIMPEWFFIDPKADTVMFNLDEQSRNAYQLMRAHGVAIMPMLSNNFNRNFHPEAARRILNSPVKRRLLINKLIKLCLANHFAGVNVDFESLNLDNNELLVSFIKEMAITFHKNNLLLSEDIEPFNDDYNTGELSKYCDYLVLMAYDEYSGDGEPGPISSQKWIEAAVDKISENVPSNQIILGLGAFGYQWPTDSAQDPSLTYQHALQLASGSGAKIQFNEDTYNLHYSFVDDTNTVHQVFFTDAATAFNTMRFATEYGLAGTAIWRLGSEDDRIWTFYHKDMRSDSIAHFNFKKLSFIKDTSTVDYIGDGEVLDVLRTPKNGHISTQLDSSSMLIAEESYDTLPSSYVIQKYGAAPLNQLVLTFDDGPSAEFTPQILDILSRFHVPAAFFMVGLEAEKNLPIVERVYKEGHLIGDHTFTHPNIAKVSRDRAMAEIKLTRLLIECITGHSTILFRAPYNADSEPVTQEEIIPIVLARQLNLLDIGESIDPEDWEPGVSADTILARVIKGVQDQRGNIILLHDAGGDTRKETVKALPRIIEYFQKRGYTFTSLANIMHKRKDQLMPAVPPGNGYYMMQFNLALAKGTYWISHFLAALFIIFIFLGVARLIFMIVLAMRERRRNKASKQEDFFFTKENAPLVSIIVPAYNEEVNAVSSVANLLKQTYPNFDIIFVNDGSTDATYSKVMEAFSQNEKIKILTKPNAGKASALNYGISNTSAEFVVCIDADTKLEPKAIVILLQHFFGKNKEIVGAVAGNVKVGNTINLMTKWQEIEYVTSQNFDRMAFANINAITVVPGAIGAFRKQTIRDAGGFTTDTMAEDCDLTIRILRAGYVIKNENNAIALTEAPEKIGQFVKQRTRWTFGVMQTFWKHRDTMFNSEYGTLGWIALPNILLYQFIIPLFSPLADILMIIGIFSGNAARIGKYYLLFMLVDMSVALAAFVFEKEKLRKLFWIIPQRFCYRWIMYVVLFKSLRKALRGELQMWGVLKRTGNVQDI</sequence>
<dbReference type="InterPro" id="IPR001173">
    <property type="entry name" value="Glyco_trans_2-like"/>
</dbReference>
<dbReference type="KEGG" id="ark:D6B99_06435"/>
<feature type="transmembrane region" description="Helical" evidence="4">
    <location>
        <begin position="26"/>
        <end position="44"/>
    </location>
</feature>
<dbReference type="SUPFAM" id="SSF51445">
    <property type="entry name" value="(Trans)glycosidases"/>
    <property type="match status" value="1"/>
</dbReference>
<dbReference type="InterPro" id="IPR029070">
    <property type="entry name" value="Chitinase_insertion_sf"/>
</dbReference>
<dbReference type="InterPro" id="IPR002509">
    <property type="entry name" value="NODB_dom"/>
</dbReference>
<keyword evidence="3 7" id="KW-0808">Transferase</keyword>
<dbReference type="SUPFAM" id="SSF53448">
    <property type="entry name" value="Nucleotide-diphospho-sugar transferases"/>
    <property type="match status" value="1"/>
</dbReference>
<feature type="domain" description="GH18" evidence="6">
    <location>
        <begin position="143"/>
        <end position="453"/>
    </location>
</feature>
<evidence type="ECO:0000313" key="8">
    <source>
        <dbReference type="Proteomes" id="UP000266118"/>
    </source>
</evidence>
<evidence type="ECO:0000256" key="4">
    <source>
        <dbReference type="SAM" id="Phobius"/>
    </source>
</evidence>
<dbReference type="SUPFAM" id="SSF88713">
    <property type="entry name" value="Glycoside hydrolase/deacetylase"/>
    <property type="match status" value="1"/>
</dbReference>
<dbReference type="GO" id="GO:0005975">
    <property type="term" value="P:carbohydrate metabolic process"/>
    <property type="evidence" value="ECO:0007669"/>
    <property type="project" value="InterPro"/>
</dbReference>
<organism evidence="7 8">
    <name type="scientific">Arachidicoccus soli</name>
    <dbReference type="NCBI Taxonomy" id="2341117"/>
    <lineage>
        <taxon>Bacteria</taxon>
        <taxon>Pseudomonadati</taxon>
        <taxon>Bacteroidota</taxon>
        <taxon>Chitinophagia</taxon>
        <taxon>Chitinophagales</taxon>
        <taxon>Chitinophagaceae</taxon>
        <taxon>Arachidicoccus</taxon>
    </lineage>
</organism>
<reference evidence="7 8" key="1">
    <citation type="submission" date="2018-09" db="EMBL/GenBank/DDBJ databases">
        <title>Arachidicoccus sp. nov., a bacterium isolated from soil.</title>
        <authorList>
            <person name="Weon H.-Y."/>
            <person name="Kwon S.-W."/>
            <person name="Lee S.A."/>
        </authorList>
    </citation>
    <scope>NUCLEOTIDE SEQUENCE [LARGE SCALE GENOMIC DNA]</scope>
    <source>
        <strain evidence="7 8">KIS59-12</strain>
    </source>
</reference>
<dbReference type="InterPro" id="IPR001223">
    <property type="entry name" value="Glyco_hydro18_cat"/>
</dbReference>
<dbReference type="InterPro" id="IPR011330">
    <property type="entry name" value="Glyco_hydro/deAcase_b/a-brl"/>
</dbReference>
<dbReference type="PROSITE" id="PS51677">
    <property type="entry name" value="NODB"/>
    <property type="match status" value="1"/>
</dbReference>
<feature type="transmembrane region" description="Helical" evidence="4">
    <location>
        <begin position="1059"/>
        <end position="1085"/>
    </location>
</feature>
<evidence type="ECO:0000256" key="2">
    <source>
        <dbReference type="ARBA" id="ARBA00022676"/>
    </source>
</evidence>
<dbReference type="InterPro" id="IPR017853">
    <property type="entry name" value="GH"/>
</dbReference>
<gene>
    <name evidence="7" type="ORF">D6B99_06435</name>
</gene>
<feature type="domain" description="NodB homology" evidence="5">
    <location>
        <begin position="526"/>
        <end position="717"/>
    </location>
</feature>